<accession>A0AAN7CJG7</accession>
<evidence type="ECO:0000256" key="1">
    <source>
        <dbReference type="ARBA" id="ARBA00009431"/>
    </source>
</evidence>
<keyword evidence="3" id="KW-0645">Protease</keyword>
<keyword evidence="4 7" id="KW-0732">Signal</keyword>
<dbReference type="InterPro" id="IPR029058">
    <property type="entry name" value="AB_hydrolase_fold"/>
</dbReference>
<dbReference type="Proteomes" id="UP001303760">
    <property type="component" value="Unassembled WGS sequence"/>
</dbReference>
<dbReference type="Gene3D" id="3.40.50.1820">
    <property type="entry name" value="alpha/beta hydrolase"/>
    <property type="match status" value="1"/>
</dbReference>
<evidence type="ECO:0000256" key="3">
    <source>
        <dbReference type="ARBA" id="ARBA00022670"/>
    </source>
</evidence>
<dbReference type="PROSITE" id="PS00560">
    <property type="entry name" value="CARBOXYPEPT_SER_HIS"/>
    <property type="match status" value="1"/>
</dbReference>
<proteinExistence type="inferred from homology"/>
<reference evidence="8" key="2">
    <citation type="submission" date="2023-05" db="EMBL/GenBank/DDBJ databases">
        <authorList>
            <consortium name="Lawrence Berkeley National Laboratory"/>
            <person name="Steindorff A."/>
            <person name="Hensen N."/>
            <person name="Bonometti L."/>
            <person name="Westerberg I."/>
            <person name="Brannstrom I.O."/>
            <person name="Guillou S."/>
            <person name="Cros-Aarteil S."/>
            <person name="Calhoun S."/>
            <person name="Haridas S."/>
            <person name="Kuo A."/>
            <person name="Mondo S."/>
            <person name="Pangilinan J."/>
            <person name="Riley R."/>
            <person name="Labutti K."/>
            <person name="Andreopoulos B."/>
            <person name="Lipzen A."/>
            <person name="Chen C."/>
            <person name="Yanf M."/>
            <person name="Daum C."/>
            <person name="Ng V."/>
            <person name="Clum A."/>
            <person name="Ohm R."/>
            <person name="Martin F."/>
            <person name="Silar P."/>
            <person name="Natvig D."/>
            <person name="Lalanne C."/>
            <person name="Gautier V."/>
            <person name="Ament-Velasquez S.L."/>
            <person name="Kruys A."/>
            <person name="Hutchinson M.I."/>
            <person name="Powell A.J."/>
            <person name="Barry K."/>
            <person name="Miller A.N."/>
            <person name="Grigoriev I.V."/>
            <person name="Debuchy R."/>
            <person name="Gladieux P."/>
            <person name="Thoren M.H."/>
            <person name="Johannesson H."/>
        </authorList>
    </citation>
    <scope>NUCLEOTIDE SEQUENCE</scope>
    <source>
        <strain evidence="8">CBS 532.94</strain>
    </source>
</reference>
<comment type="caution">
    <text evidence="8">The sequence shown here is derived from an EMBL/GenBank/DDBJ whole genome shotgun (WGS) entry which is preliminary data.</text>
</comment>
<evidence type="ECO:0000256" key="5">
    <source>
        <dbReference type="ARBA" id="ARBA00022801"/>
    </source>
</evidence>
<dbReference type="GO" id="GO:0004185">
    <property type="term" value="F:serine-type carboxypeptidase activity"/>
    <property type="evidence" value="ECO:0007669"/>
    <property type="project" value="InterPro"/>
</dbReference>
<keyword evidence="6" id="KW-0325">Glycoprotein</keyword>
<name>A0AAN7CJG7_9PEZI</name>
<evidence type="ECO:0000256" key="6">
    <source>
        <dbReference type="ARBA" id="ARBA00023180"/>
    </source>
</evidence>
<dbReference type="Pfam" id="PF00450">
    <property type="entry name" value="Peptidase_S10"/>
    <property type="match status" value="1"/>
</dbReference>
<dbReference type="GO" id="GO:0006508">
    <property type="term" value="P:proteolysis"/>
    <property type="evidence" value="ECO:0007669"/>
    <property type="project" value="UniProtKB-KW"/>
</dbReference>
<evidence type="ECO:0000256" key="7">
    <source>
        <dbReference type="SAM" id="SignalP"/>
    </source>
</evidence>
<organism evidence="8 9">
    <name type="scientific">Achaetomium macrosporum</name>
    <dbReference type="NCBI Taxonomy" id="79813"/>
    <lineage>
        <taxon>Eukaryota</taxon>
        <taxon>Fungi</taxon>
        <taxon>Dikarya</taxon>
        <taxon>Ascomycota</taxon>
        <taxon>Pezizomycotina</taxon>
        <taxon>Sordariomycetes</taxon>
        <taxon>Sordariomycetidae</taxon>
        <taxon>Sordariales</taxon>
        <taxon>Chaetomiaceae</taxon>
        <taxon>Achaetomium</taxon>
    </lineage>
</organism>
<sequence length="599" mass="66253">MNGGRLLLSSGLALSLLGAQAQFPPKREGITVVQSKFHENVSISFKEPGICETTPGVKSYSGYVHLPPHFLGYEDQDYPINTFFWFFEARKDPANAPLAIWLNGGPGGSSMMGLLEENGPCFVTADSQSTYLNPWSWNNEPVQTGFSYDVLTSVTIRWGTADLDEPIITPTNFTDSQIPDTNNTFLIGTTGSQKGSQTANSTEQAAHALWHFLQIWLFEFPHYTAGDGRISLWTESYGGHYGPRFFRFFQQQNEQIRNGSLEGPGALYLQLDTLGVVDGAIDWGTAIEACLEFPYNNTYSNAQFYNESLHHAIMHNWTQPNGLRDRLATCVSSLNSSSHSPDSNDTLCTTVFEETITACLNLFTTLTSRSPYDISQPVQNPTSLAALGVPVNYTPLSYAANHAFNATFDPLRTGQLEALAFLLDHDEGGVRVHLMYGDRDLITNWPGGERTALKVPYSRQRKFAEQAGYAPLMVEGEAAGLTRQLGGFSFTRVFQAGHEAPAYQPAVAYEIFWRAMFGWDVATGKVKVTDEYRTEGPRDAWGVRGKLPEMPKARCYVLRPDTCEGEVWKAVVNGTVVVKDWFVVERDEALVGGVGGDEL</sequence>
<dbReference type="PANTHER" id="PTHR11802:SF189">
    <property type="entry name" value="CARBOXYPEPTIDASE"/>
    <property type="match status" value="1"/>
</dbReference>
<dbReference type="GO" id="GO:0000324">
    <property type="term" value="C:fungal-type vacuole"/>
    <property type="evidence" value="ECO:0007669"/>
    <property type="project" value="TreeGrafter"/>
</dbReference>
<dbReference type="AlphaFoldDB" id="A0AAN7CJG7"/>
<dbReference type="PANTHER" id="PTHR11802">
    <property type="entry name" value="SERINE PROTEASE FAMILY S10 SERINE CARBOXYPEPTIDASE"/>
    <property type="match status" value="1"/>
</dbReference>
<gene>
    <name evidence="8" type="ORF">C8A03DRAFT_28921</name>
</gene>
<keyword evidence="9" id="KW-1185">Reference proteome</keyword>
<evidence type="ECO:0000256" key="2">
    <source>
        <dbReference type="ARBA" id="ARBA00022645"/>
    </source>
</evidence>
<keyword evidence="2" id="KW-0121">Carboxypeptidase</keyword>
<feature type="signal peptide" evidence="7">
    <location>
        <begin position="1"/>
        <end position="21"/>
    </location>
</feature>
<evidence type="ECO:0000256" key="4">
    <source>
        <dbReference type="ARBA" id="ARBA00022729"/>
    </source>
</evidence>
<evidence type="ECO:0000313" key="9">
    <source>
        <dbReference type="Proteomes" id="UP001303760"/>
    </source>
</evidence>
<dbReference type="SUPFAM" id="SSF53474">
    <property type="entry name" value="alpha/beta-Hydrolases"/>
    <property type="match status" value="1"/>
</dbReference>
<protein>
    <submittedName>
        <fullName evidence="8">Alpha/Beta hydrolase protein</fullName>
    </submittedName>
</protein>
<feature type="chain" id="PRO_5042951975" evidence="7">
    <location>
        <begin position="22"/>
        <end position="599"/>
    </location>
</feature>
<comment type="similarity">
    <text evidence="1">Belongs to the peptidase S10 family.</text>
</comment>
<dbReference type="EMBL" id="MU860003">
    <property type="protein sequence ID" value="KAK4242920.1"/>
    <property type="molecule type" value="Genomic_DNA"/>
</dbReference>
<reference evidence="8" key="1">
    <citation type="journal article" date="2023" name="Mol. Phylogenet. Evol.">
        <title>Genome-scale phylogeny and comparative genomics of the fungal order Sordariales.</title>
        <authorList>
            <person name="Hensen N."/>
            <person name="Bonometti L."/>
            <person name="Westerberg I."/>
            <person name="Brannstrom I.O."/>
            <person name="Guillou S."/>
            <person name="Cros-Aarteil S."/>
            <person name="Calhoun S."/>
            <person name="Haridas S."/>
            <person name="Kuo A."/>
            <person name="Mondo S."/>
            <person name="Pangilinan J."/>
            <person name="Riley R."/>
            <person name="LaButti K."/>
            <person name="Andreopoulos B."/>
            <person name="Lipzen A."/>
            <person name="Chen C."/>
            <person name="Yan M."/>
            <person name="Daum C."/>
            <person name="Ng V."/>
            <person name="Clum A."/>
            <person name="Steindorff A."/>
            <person name="Ohm R.A."/>
            <person name="Martin F."/>
            <person name="Silar P."/>
            <person name="Natvig D.O."/>
            <person name="Lalanne C."/>
            <person name="Gautier V."/>
            <person name="Ament-Velasquez S.L."/>
            <person name="Kruys A."/>
            <person name="Hutchinson M.I."/>
            <person name="Powell A.J."/>
            <person name="Barry K."/>
            <person name="Miller A.N."/>
            <person name="Grigoriev I.V."/>
            <person name="Debuchy R."/>
            <person name="Gladieux P."/>
            <person name="Hiltunen Thoren M."/>
            <person name="Johannesson H."/>
        </authorList>
    </citation>
    <scope>NUCLEOTIDE SEQUENCE</scope>
    <source>
        <strain evidence="8">CBS 532.94</strain>
    </source>
</reference>
<evidence type="ECO:0000313" key="8">
    <source>
        <dbReference type="EMBL" id="KAK4242920.1"/>
    </source>
</evidence>
<dbReference type="InterPro" id="IPR001563">
    <property type="entry name" value="Peptidase_S10"/>
</dbReference>
<dbReference type="InterPro" id="IPR033124">
    <property type="entry name" value="Ser_caboxypep_his_AS"/>
</dbReference>
<keyword evidence="5 8" id="KW-0378">Hydrolase</keyword>